<comment type="caution">
    <text evidence="4">The sequence shown here is derived from an EMBL/GenBank/DDBJ whole genome shotgun (WGS) entry which is preliminary data.</text>
</comment>
<dbReference type="PANTHER" id="PTHR37507:SF2">
    <property type="entry name" value="SPORULATION PROTEIN YDCC"/>
    <property type="match status" value="1"/>
</dbReference>
<dbReference type="Proteomes" id="UP000463470">
    <property type="component" value="Unassembled WGS sequence"/>
</dbReference>
<dbReference type="OrthoDB" id="1807188at2"/>
<dbReference type="PANTHER" id="PTHR37507">
    <property type="entry name" value="SPORULATION PROTEIN YDCC"/>
    <property type="match status" value="1"/>
</dbReference>
<evidence type="ECO:0000313" key="5">
    <source>
        <dbReference type="Proteomes" id="UP000463470"/>
    </source>
</evidence>
<protein>
    <submittedName>
        <fullName evidence="4">DUF4412 domain-containing protein</fullName>
    </submittedName>
</protein>
<accession>A0A845L423</accession>
<feature type="signal peptide" evidence="2">
    <location>
        <begin position="1"/>
        <end position="19"/>
    </location>
</feature>
<dbReference type="RefSeq" id="WP_161259907.1">
    <property type="nucleotide sequence ID" value="NZ_WXEY01000037.1"/>
</dbReference>
<dbReference type="InterPro" id="IPR029046">
    <property type="entry name" value="LolA/LolB/LppX"/>
</dbReference>
<dbReference type="Pfam" id="PF14371">
    <property type="entry name" value="DUF4412"/>
    <property type="match status" value="1"/>
</dbReference>
<evidence type="ECO:0000259" key="3">
    <source>
        <dbReference type="Pfam" id="PF14371"/>
    </source>
</evidence>
<name>A0A845L423_9FIRM</name>
<sequence>MRKILLALIGLSMFAGLLAGCGGGQQTSAAPGVSAPQQTKAAQQAEEKAPAATNDVKSLLAKTKDIKTLSFTMVTLVDGKEIGKAKMWQKEPKFKMEFTDGAEKGIMLMDQAQKVAYMYLPSENMAMKIDMTQAESKAKKSPLEYDDELTDDSKYKVLGDETIRGEDCKVIEVQEKDGTAKLWLSKKSGLPLRAEAKSATETSTVDFLDYKTDNIADSEFELPSGVQVMDMNQITAGMPKGQ</sequence>
<feature type="domain" description="DUF4412" evidence="3">
    <location>
        <begin position="87"/>
        <end position="187"/>
    </location>
</feature>
<reference evidence="4 5" key="1">
    <citation type="submission" date="2020-01" db="EMBL/GenBank/DDBJ databases">
        <title>Whole-genome sequence of Heliobacterium undosum DSM 13378.</title>
        <authorList>
            <person name="Kyndt J.A."/>
            <person name="Meyer T.E."/>
        </authorList>
    </citation>
    <scope>NUCLEOTIDE SEQUENCE [LARGE SCALE GENOMIC DNA]</scope>
    <source>
        <strain evidence="4 5">DSM 13378</strain>
    </source>
</reference>
<evidence type="ECO:0000256" key="1">
    <source>
        <dbReference type="SAM" id="MobiDB-lite"/>
    </source>
</evidence>
<evidence type="ECO:0000256" key="2">
    <source>
        <dbReference type="SAM" id="SignalP"/>
    </source>
</evidence>
<feature type="region of interest" description="Disordered" evidence="1">
    <location>
        <begin position="28"/>
        <end position="53"/>
    </location>
</feature>
<organism evidence="4 5">
    <name type="scientific">Heliomicrobium undosum</name>
    <dbReference type="NCBI Taxonomy" id="121734"/>
    <lineage>
        <taxon>Bacteria</taxon>
        <taxon>Bacillati</taxon>
        <taxon>Bacillota</taxon>
        <taxon>Clostridia</taxon>
        <taxon>Eubacteriales</taxon>
        <taxon>Heliobacteriaceae</taxon>
        <taxon>Heliomicrobium</taxon>
    </lineage>
</organism>
<dbReference type="Gene3D" id="2.50.20.10">
    <property type="entry name" value="Lipoprotein localisation LolA/LolB/LppX"/>
    <property type="match status" value="1"/>
</dbReference>
<dbReference type="EMBL" id="WXEY01000037">
    <property type="protein sequence ID" value="MZP31392.1"/>
    <property type="molecule type" value="Genomic_DNA"/>
</dbReference>
<keyword evidence="2" id="KW-0732">Signal</keyword>
<feature type="compositionally biased region" description="Low complexity" evidence="1">
    <location>
        <begin position="35"/>
        <end position="44"/>
    </location>
</feature>
<keyword evidence="5" id="KW-1185">Reference proteome</keyword>
<feature type="chain" id="PRO_5038941102" evidence="2">
    <location>
        <begin position="20"/>
        <end position="242"/>
    </location>
</feature>
<evidence type="ECO:0000313" key="4">
    <source>
        <dbReference type="EMBL" id="MZP31392.1"/>
    </source>
</evidence>
<dbReference type="InterPro" id="IPR025524">
    <property type="entry name" value="DUF4412"/>
</dbReference>
<gene>
    <name evidence="4" type="ORF">GTO91_16985</name>
</gene>
<dbReference type="SUPFAM" id="SSF89392">
    <property type="entry name" value="Prokaryotic lipoproteins and lipoprotein localization factors"/>
    <property type="match status" value="1"/>
</dbReference>
<dbReference type="AlphaFoldDB" id="A0A845L423"/>
<dbReference type="PROSITE" id="PS51257">
    <property type="entry name" value="PROKAR_LIPOPROTEIN"/>
    <property type="match status" value="1"/>
</dbReference>
<dbReference type="InterPro" id="IPR052944">
    <property type="entry name" value="Sporulation_related"/>
</dbReference>
<proteinExistence type="predicted"/>